<name>A0A1T4KBU3_9GAMM</name>
<dbReference type="EMBL" id="FUWP01000001">
    <property type="protein sequence ID" value="SJZ39872.1"/>
    <property type="molecule type" value="Genomic_DNA"/>
</dbReference>
<evidence type="ECO:0000313" key="2">
    <source>
        <dbReference type="EMBL" id="SJZ39872.1"/>
    </source>
</evidence>
<accession>A0A1T4KBU3</accession>
<feature type="region of interest" description="Disordered" evidence="1">
    <location>
        <begin position="1"/>
        <end position="37"/>
    </location>
</feature>
<gene>
    <name evidence="2" type="ORF">CZ814_00174</name>
</gene>
<feature type="compositionally biased region" description="Basic residues" evidence="1">
    <location>
        <begin position="21"/>
        <end position="31"/>
    </location>
</feature>
<organism evidence="2 3">
    <name type="scientific">Photobacterium toruni</name>
    <dbReference type="NCBI Taxonomy" id="1935446"/>
    <lineage>
        <taxon>Bacteria</taxon>
        <taxon>Pseudomonadati</taxon>
        <taxon>Pseudomonadota</taxon>
        <taxon>Gammaproteobacteria</taxon>
        <taxon>Vibrionales</taxon>
        <taxon>Vibrionaceae</taxon>
        <taxon>Photobacterium</taxon>
    </lineage>
</organism>
<evidence type="ECO:0000313" key="3">
    <source>
        <dbReference type="Proteomes" id="UP000191116"/>
    </source>
</evidence>
<dbReference type="Proteomes" id="UP000191116">
    <property type="component" value="Unassembled WGS sequence"/>
</dbReference>
<sequence>MSKSLDTKKGNKKPSLTTKEKKAKKLAKITKKIAANS</sequence>
<dbReference type="AlphaFoldDB" id="A0A1T4KBU3"/>
<protein>
    <submittedName>
        <fullName evidence="2">Uncharacterized protein</fullName>
    </submittedName>
</protein>
<reference evidence="2 3" key="1">
    <citation type="submission" date="2017-02" db="EMBL/GenBank/DDBJ databases">
        <authorList>
            <person name="Peterson S.W."/>
        </authorList>
    </citation>
    <scope>NUCLEOTIDE SEQUENCE [LARGE SCALE GENOMIC DNA]</scope>
    <source>
        <strain evidence="2 3">CECT 9189</strain>
    </source>
</reference>
<proteinExistence type="predicted"/>
<evidence type="ECO:0000256" key="1">
    <source>
        <dbReference type="SAM" id="MobiDB-lite"/>
    </source>
</evidence>